<dbReference type="InterPro" id="IPR039422">
    <property type="entry name" value="MarR/SlyA-like"/>
</dbReference>
<keyword evidence="3" id="KW-1185">Reference proteome</keyword>
<dbReference type="PANTHER" id="PTHR33164:SF43">
    <property type="entry name" value="HTH-TYPE TRANSCRIPTIONAL REPRESSOR YETL"/>
    <property type="match status" value="1"/>
</dbReference>
<dbReference type="InterPro" id="IPR000835">
    <property type="entry name" value="HTH_MarR-typ"/>
</dbReference>
<evidence type="ECO:0000259" key="1">
    <source>
        <dbReference type="PROSITE" id="PS50995"/>
    </source>
</evidence>
<sequence length="135" mass="14743">MSAAERVWERMQDVLGRHDRRKAVTEALGLSFIKIKALRRLASGPLTLADLAERLNTDRPYVTLVVDDLEQRGLVSRTVHPQDRRRKLVAVTPAGAEAAATAERILAEPPASLAALDADELAQLDRLLAKLTTAG</sequence>
<dbReference type="SMART" id="SM00347">
    <property type="entry name" value="HTH_MARR"/>
    <property type="match status" value="1"/>
</dbReference>
<dbReference type="PROSITE" id="PS50995">
    <property type="entry name" value="HTH_MARR_2"/>
    <property type="match status" value="1"/>
</dbReference>
<dbReference type="RefSeq" id="WP_249464843.1">
    <property type="nucleotide sequence ID" value="NZ_CP091196.1"/>
</dbReference>
<evidence type="ECO:0000313" key="3">
    <source>
        <dbReference type="Proteomes" id="UP000830158"/>
    </source>
</evidence>
<dbReference type="PRINTS" id="PR00598">
    <property type="entry name" value="HTHMARR"/>
</dbReference>
<dbReference type="EMBL" id="CP091196">
    <property type="protein sequence ID" value="UQS22956.1"/>
    <property type="molecule type" value="Genomic_DNA"/>
</dbReference>
<dbReference type="Proteomes" id="UP000830158">
    <property type="component" value="Chromosome"/>
</dbReference>
<dbReference type="Gene3D" id="1.10.10.10">
    <property type="entry name" value="Winged helix-like DNA-binding domain superfamily/Winged helix DNA-binding domain"/>
    <property type="match status" value="1"/>
</dbReference>
<dbReference type="PANTHER" id="PTHR33164">
    <property type="entry name" value="TRANSCRIPTIONAL REGULATOR, MARR FAMILY"/>
    <property type="match status" value="1"/>
</dbReference>
<accession>A0ABY4NSB8</accession>
<dbReference type="InterPro" id="IPR036390">
    <property type="entry name" value="WH_DNA-bd_sf"/>
</dbReference>
<feature type="domain" description="HTH marR-type" evidence="1">
    <location>
        <begin position="1"/>
        <end position="133"/>
    </location>
</feature>
<reference evidence="2" key="1">
    <citation type="submission" date="2022-01" db="EMBL/GenBank/DDBJ databases">
        <title>PSI-footprinting approach for the identification of protein synthesis inhibitor producers.</title>
        <authorList>
            <person name="Handel F."/>
            <person name="Kulik A."/>
            <person name="Wex K.W."/>
            <person name="Berscheid A."/>
            <person name="Saur J.S."/>
            <person name="Winkler A."/>
            <person name="Wibberg D."/>
            <person name="Kalinowski J."/>
            <person name="Broetz-Oesterhelt H."/>
            <person name="Mast Y."/>
        </authorList>
    </citation>
    <scope>NUCLEOTIDE SEQUENCE</scope>
    <source>
        <strain evidence="2">KNN 49.3e</strain>
    </source>
</reference>
<gene>
    <name evidence="2" type="ORF">L1857_09065</name>
</gene>
<dbReference type="InterPro" id="IPR036388">
    <property type="entry name" value="WH-like_DNA-bd_sf"/>
</dbReference>
<name>A0ABY4NSB8_9PSEU</name>
<proteinExistence type="predicted"/>
<protein>
    <submittedName>
        <fullName evidence="2">MarR family transcriptional regulator</fullName>
    </submittedName>
</protein>
<dbReference type="SUPFAM" id="SSF46785">
    <property type="entry name" value="Winged helix' DNA-binding domain"/>
    <property type="match status" value="1"/>
</dbReference>
<organism evidence="2 3">
    <name type="scientific">Amycolatopsis thermalba</name>
    <dbReference type="NCBI Taxonomy" id="944492"/>
    <lineage>
        <taxon>Bacteria</taxon>
        <taxon>Bacillati</taxon>
        <taxon>Actinomycetota</taxon>
        <taxon>Actinomycetes</taxon>
        <taxon>Pseudonocardiales</taxon>
        <taxon>Pseudonocardiaceae</taxon>
        <taxon>Amycolatopsis</taxon>
    </lineage>
</organism>
<dbReference type="Pfam" id="PF01047">
    <property type="entry name" value="MarR"/>
    <property type="match status" value="1"/>
</dbReference>
<evidence type="ECO:0000313" key="2">
    <source>
        <dbReference type="EMBL" id="UQS22956.1"/>
    </source>
</evidence>